<organism evidence="1 3">
    <name type="scientific">Didymodactylos carnosus</name>
    <dbReference type="NCBI Taxonomy" id="1234261"/>
    <lineage>
        <taxon>Eukaryota</taxon>
        <taxon>Metazoa</taxon>
        <taxon>Spiralia</taxon>
        <taxon>Gnathifera</taxon>
        <taxon>Rotifera</taxon>
        <taxon>Eurotatoria</taxon>
        <taxon>Bdelloidea</taxon>
        <taxon>Philodinida</taxon>
        <taxon>Philodinidae</taxon>
        <taxon>Didymodactylos</taxon>
    </lineage>
</organism>
<dbReference type="Proteomes" id="UP000663829">
    <property type="component" value="Unassembled WGS sequence"/>
</dbReference>
<dbReference type="EMBL" id="CAJNOQ010000370">
    <property type="protein sequence ID" value="CAF0793291.1"/>
    <property type="molecule type" value="Genomic_DNA"/>
</dbReference>
<proteinExistence type="predicted"/>
<evidence type="ECO:0000313" key="3">
    <source>
        <dbReference type="Proteomes" id="UP000663829"/>
    </source>
</evidence>
<name>A0A813S9Y0_9BILA</name>
<dbReference type="Proteomes" id="UP000681722">
    <property type="component" value="Unassembled WGS sequence"/>
</dbReference>
<keyword evidence="3" id="KW-1185">Reference proteome</keyword>
<gene>
    <name evidence="1" type="ORF">GPM918_LOCUS3116</name>
    <name evidence="2" type="ORF">SRO942_LOCUS3116</name>
</gene>
<dbReference type="AlphaFoldDB" id="A0A813S9Y0"/>
<dbReference type="EMBL" id="CAJOBC010000370">
    <property type="protein sequence ID" value="CAF3577689.1"/>
    <property type="molecule type" value="Genomic_DNA"/>
</dbReference>
<evidence type="ECO:0000313" key="1">
    <source>
        <dbReference type="EMBL" id="CAF0793291.1"/>
    </source>
</evidence>
<evidence type="ECO:0000313" key="2">
    <source>
        <dbReference type="EMBL" id="CAF3577689.1"/>
    </source>
</evidence>
<comment type="caution">
    <text evidence="1">The sequence shown here is derived from an EMBL/GenBank/DDBJ whole genome shotgun (WGS) entry which is preliminary data.</text>
</comment>
<sequence length="216" mass="25505">MLVSPNIKMAKYKRYCLNEFRSKNVLIQQKLDHEQSQSLKFYNKNKYRRHQPIMKSNDGDFIPIASSTLCEDDNRQQSYSFISVEHASSINNTSYLNEYLFKQTPSTPAIVSISPTVNFNFNVRSCSTPIRYSTTFTQHVKYLRQKILYGYNKHSTYLNKKRRISLSSHHKFTLSPLEKSYRKTTVPPLSFGQQLLNFTFNEKTRQHNKNLKIWIL</sequence>
<reference evidence="1" key="1">
    <citation type="submission" date="2021-02" db="EMBL/GenBank/DDBJ databases">
        <authorList>
            <person name="Nowell W R."/>
        </authorList>
    </citation>
    <scope>NUCLEOTIDE SEQUENCE</scope>
</reference>
<protein>
    <submittedName>
        <fullName evidence="1">Uncharacterized protein</fullName>
    </submittedName>
</protein>
<accession>A0A813S9Y0</accession>